<evidence type="ECO:0000313" key="10">
    <source>
        <dbReference type="EMBL" id="UPK71743.1"/>
    </source>
</evidence>
<feature type="domain" description="Alcohol dehydrogenase-like C-terminal" evidence="8">
    <location>
        <begin position="223"/>
        <end position="291"/>
    </location>
</feature>
<dbReference type="Proteomes" id="UP000830198">
    <property type="component" value="Chromosome"/>
</dbReference>
<keyword evidence="7" id="KW-0812">Transmembrane</keyword>
<evidence type="ECO:0000256" key="6">
    <source>
        <dbReference type="RuleBase" id="RU361277"/>
    </source>
</evidence>
<dbReference type="Pfam" id="PF00107">
    <property type="entry name" value="ADH_zinc_N"/>
    <property type="match status" value="1"/>
</dbReference>
<comment type="cofactor">
    <cofactor evidence="1 6">
        <name>Zn(2+)</name>
        <dbReference type="ChEBI" id="CHEBI:29105"/>
    </cofactor>
</comment>
<dbReference type="Gene3D" id="3.90.180.10">
    <property type="entry name" value="Medium-chain alcohol dehydrogenases, catalytic domain"/>
    <property type="match status" value="1"/>
</dbReference>
<protein>
    <submittedName>
        <fullName evidence="10">Alcohol dehydrogenase catalytic domain-containing protein</fullName>
    </submittedName>
</protein>
<dbReference type="EMBL" id="CP095855">
    <property type="protein sequence ID" value="UPK71743.1"/>
    <property type="molecule type" value="Genomic_DNA"/>
</dbReference>
<dbReference type="InterPro" id="IPR013149">
    <property type="entry name" value="ADH-like_C"/>
</dbReference>
<keyword evidence="11" id="KW-1185">Reference proteome</keyword>
<dbReference type="InterPro" id="IPR002328">
    <property type="entry name" value="ADH_Zn_CS"/>
</dbReference>
<evidence type="ECO:0000256" key="2">
    <source>
        <dbReference type="ARBA" id="ARBA00008072"/>
    </source>
</evidence>
<sequence>MQAIVYHGPWNIQLEEREEPAITLPDEVIVEIRATGICGTDLSIISGEYNAKEKVIIGHESAGIIVEKGRGVENFNVGDRVIIDPTYYCGYCENCRKGLRNHCFLKSTTEAGVSIDGTFTKYFKTTKRFIYPLADAVPFEQGAMSEPLSCVLTAVKKLAVTPFYNVAILGGGPIGLLFYLALKQYGIRAGTIYETSANRTELITSNDILSPGWYLSGHFAPRKHQYDLIVDTTGSMLEKSIDAIADGGKIALIGLRNNQQTINPREITDRSISIIGSIDSQDTFKHAVDLINGQVLGLEKIITKAYGIDEFRDALSDLGCNVAKRQRNNEISSLKSVIKF</sequence>
<evidence type="ECO:0000256" key="7">
    <source>
        <dbReference type="SAM" id="Phobius"/>
    </source>
</evidence>
<feature type="transmembrane region" description="Helical" evidence="7">
    <location>
        <begin position="163"/>
        <end position="182"/>
    </location>
</feature>
<name>A0ABY4I7W6_CHIFI</name>
<accession>A0ABY4I7W6</accession>
<dbReference type="Gene3D" id="3.40.50.720">
    <property type="entry name" value="NAD(P)-binding Rossmann-like Domain"/>
    <property type="match status" value="1"/>
</dbReference>
<dbReference type="Pfam" id="PF08240">
    <property type="entry name" value="ADH_N"/>
    <property type="match status" value="1"/>
</dbReference>
<keyword evidence="7" id="KW-1133">Transmembrane helix</keyword>
<dbReference type="InterPro" id="IPR011032">
    <property type="entry name" value="GroES-like_sf"/>
</dbReference>
<feature type="domain" description="Alcohol dehydrogenase-like N-terminal" evidence="9">
    <location>
        <begin position="25"/>
        <end position="134"/>
    </location>
</feature>
<dbReference type="SUPFAM" id="SSF51735">
    <property type="entry name" value="NAD(P)-binding Rossmann-fold domains"/>
    <property type="match status" value="1"/>
</dbReference>
<evidence type="ECO:0000256" key="3">
    <source>
        <dbReference type="ARBA" id="ARBA00022723"/>
    </source>
</evidence>
<evidence type="ECO:0000259" key="9">
    <source>
        <dbReference type="Pfam" id="PF08240"/>
    </source>
</evidence>
<organism evidence="10 11">
    <name type="scientific">Chitinophaga filiformis</name>
    <name type="common">Myxococcus filiformis</name>
    <name type="synonym">Flexibacter filiformis</name>
    <dbReference type="NCBI Taxonomy" id="104663"/>
    <lineage>
        <taxon>Bacteria</taxon>
        <taxon>Pseudomonadati</taxon>
        <taxon>Bacteroidota</taxon>
        <taxon>Chitinophagia</taxon>
        <taxon>Chitinophagales</taxon>
        <taxon>Chitinophagaceae</taxon>
        <taxon>Chitinophaga</taxon>
    </lineage>
</organism>
<gene>
    <name evidence="10" type="ORF">MYF79_10660</name>
</gene>
<keyword evidence="7" id="KW-0472">Membrane</keyword>
<dbReference type="InterPro" id="IPR013154">
    <property type="entry name" value="ADH-like_N"/>
</dbReference>
<comment type="similarity">
    <text evidence="2 6">Belongs to the zinc-containing alcohol dehydrogenase family.</text>
</comment>
<dbReference type="PANTHER" id="PTHR43161:SF23">
    <property type="entry name" value="(R,R)-BUTANEDIOL DEHYDROGENASE-RELATED"/>
    <property type="match status" value="1"/>
</dbReference>
<keyword evidence="4 6" id="KW-0862">Zinc</keyword>
<reference evidence="10 11" key="1">
    <citation type="submission" date="2022-04" db="EMBL/GenBank/DDBJ databases">
        <title>The arsenic-methylating capacity of Chitinophaga filiformis YT5 during chitin decomposition.</title>
        <authorList>
            <person name="Chen G."/>
            <person name="Liang Y."/>
        </authorList>
    </citation>
    <scope>NUCLEOTIDE SEQUENCE [LARGE SCALE GENOMIC DNA]</scope>
    <source>
        <strain evidence="10 11">YT5</strain>
    </source>
</reference>
<proteinExistence type="inferred from homology"/>
<keyword evidence="3 6" id="KW-0479">Metal-binding</keyword>
<evidence type="ECO:0000256" key="1">
    <source>
        <dbReference type="ARBA" id="ARBA00001947"/>
    </source>
</evidence>
<dbReference type="PANTHER" id="PTHR43161">
    <property type="entry name" value="SORBITOL DEHYDROGENASE"/>
    <property type="match status" value="1"/>
</dbReference>
<keyword evidence="5" id="KW-0560">Oxidoreductase</keyword>
<dbReference type="RefSeq" id="WP_247813859.1">
    <property type="nucleotide sequence ID" value="NZ_CP095855.1"/>
</dbReference>
<evidence type="ECO:0000256" key="5">
    <source>
        <dbReference type="ARBA" id="ARBA00023002"/>
    </source>
</evidence>
<evidence type="ECO:0000313" key="11">
    <source>
        <dbReference type="Proteomes" id="UP000830198"/>
    </source>
</evidence>
<dbReference type="SUPFAM" id="SSF50129">
    <property type="entry name" value="GroES-like"/>
    <property type="match status" value="1"/>
</dbReference>
<dbReference type="PROSITE" id="PS00059">
    <property type="entry name" value="ADH_ZINC"/>
    <property type="match status" value="1"/>
</dbReference>
<evidence type="ECO:0000259" key="8">
    <source>
        <dbReference type="Pfam" id="PF00107"/>
    </source>
</evidence>
<evidence type="ECO:0000256" key="4">
    <source>
        <dbReference type="ARBA" id="ARBA00022833"/>
    </source>
</evidence>
<dbReference type="InterPro" id="IPR036291">
    <property type="entry name" value="NAD(P)-bd_dom_sf"/>
</dbReference>